<dbReference type="OrthoDB" id="851506at2759"/>
<proteinExistence type="predicted"/>
<dbReference type="GO" id="GO:0000166">
    <property type="term" value="F:nucleotide binding"/>
    <property type="evidence" value="ECO:0007669"/>
    <property type="project" value="UniProtKB-KW"/>
</dbReference>
<sequence>MAVEIGKAFLSSAVDFLISEFGSALVEGFFEHRKHDDKELLEKLKETLNVVNGLLDDAEEKQISVVAVKDWLDNIKDAVYEAEDLLDEIDYEARSSRKAV</sequence>
<reference evidence="5" key="1">
    <citation type="submission" date="2022-11" db="EMBL/GenBank/DDBJ databases">
        <authorList>
            <person name="Hyden B.L."/>
            <person name="Feng K."/>
            <person name="Yates T."/>
            <person name="Jawdy S."/>
            <person name="Smart L.B."/>
            <person name="Muchero W."/>
        </authorList>
    </citation>
    <scope>NUCLEOTIDE SEQUENCE</scope>
    <source>
        <tissue evidence="5">Shoot tip</tissue>
    </source>
</reference>
<dbReference type="Pfam" id="PF18052">
    <property type="entry name" value="Rx_N"/>
    <property type="match status" value="1"/>
</dbReference>
<gene>
    <name evidence="5" type="ORF">OIU79_002402</name>
</gene>
<dbReference type="GO" id="GO:0006952">
    <property type="term" value="P:defense response"/>
    <property type="evidence" value="ECO:0007669"/>
    <property type="project" value="UniProtKB-KW"/>
</dbReference>
<evidence type="ECO:0000256" key="3">
    <source>
        <dbReference type="ARBA" id="ARBA00022821"/>
    </source>
</evidence>
<keyword evidence="1" id="KW-0677">Repeat</keyword>
<keyword evidence="3" id="KW-0611">Plant defense</keyword>
<name>A0A9Q0ZI49_SALPP</name>
<dbReference type="EMBL" id="JAPFFK010000011">
    <property type="protein sequence ID" value="KAJ6735329.1"/>
    <property type="molecule type" value="Genomic_DNA"/>
</dbReference>
<keyword evidence="6" id="KW-1185">Reference proteome</keyword>
<reference evidence="5" key="2">
    <citation type="journal article" date="2023" name="Int. J. Mol. Sci.">
        <title>De Novo Assembly and Annotation of 11 Diverse Shrub Willow (Salix) Genomes Reveals Novel Gene Organization in Sex-Linked Regions.</title>
        <authorList>
            <person name="Hyden B."/>
            <person name="Feng K."/>
            <person name="Yates T.B."/>
            <person name="Jawdy S."/>
            <person name="Cereghino C."/>
            <person name="Smart L.B."/>
            <person name="Muchero W."/>
        </authorList>
    </citation>
    <scope>NUCLEOTIDE SEQUENCE</scope>
    <source>
        <tissue evidence="5">Shoot tip</tissue>
    </source>
</reference>
<dbReference type="Gene3D" id="1.20.5.4130">
    <property type="match status" value="1"/>
</dbReference>
<organism evidence="5 6">
    <name type="scientific">Salix purpurea</name>
    <name type="common">Purple osier willow</name>
    <dbReference type="NCBI Taxonomy" id="77065"/>
    <lineage>
        <taxon>Eukaryota</taxon>
        <taxon>Viridiplantae</taxon>
        <taxon>Streptophyta</taxon>
        <taxon>Embryophyta</taxon>
        <taxon>Tracheophyta</taxon>
        <taxon>Spermatophyta</taxon>
        <taxon>Magnoliopsida</taxon>
        <taxon>eudicotyledons</taxon>
        <taxon>Gunneridae</taxon>
        <taxon>Pentapetalae</taxon>
        <taxon>rosids</taxon>
        <taxon>fabids</taxon>
        <taxon>Malpighiales</taxon>
        <taxon>Salicaceae</taxon>
        <taxon>Saliceae</taxon>
        <taxon>Salix</taxon>
    </lineage>
</organism>
<accession>A0A9Q0ZI49</accession>
<evidence type="ECO:0000259" key="4">
    <source>
        <dbReference type="Pfam" id="PF18052"/>
    </source>
</evidence>
<feature type="domain" description="Disease resistance N-terminal" evidence="4">
    <location>
        <begin position="13"/>
        <end position="97"/>
    </location>
</feature>
<evidence type="ECO:0000256" key="1">
    <source>
        <dbReference type="ARBA" id="ARBA00022737"/>
    </source>
</evidence>
<comment type="caution">
    <text evidence="5">The sequence shown here is derived from an EMBL/GenBank/DDBJ whole genome shotgun (WGS) entry which is preliminary data.</text>
</comment>
<dbReference type="InterPro" id="IPR041118">
    <property type="entry name" value="Rx_N"/>
</dbReference>
<evidence type="ECO:0000256" key="2">
    <source>
        <dbReference type="ARBA" id="ARBA00022741"/>
    </source>
</evidence>
<dbReference type="Proteomes" id="UP001151532">
    <property type="component" value="Chromosome 17"/>
</dbReference>
<keyword evidence="2" id="KW-0547">Nucleotide-binding</keyword>
<dbReference type="AlphaFoldDB" id="A0A9Q0ZI49"/>
<evidence type="ECO:0000313" key="6">
    <source>
        <dbReference type="Proteomes" id="UP001151532"/>
    </source>
</evidence>
<evidence type="ECO:0000313" key="5">
    <source>
        <dbReference type="EMBL" id="KAJ6735329.1"/>
    </source>
</evidence>
<protein>
    <recommendedName>
        <fullName evidence="4">Disease resistance N-terminal domain-containing protein</fullName>
    </recommendedName>
</protein>